<sequence>MPDIIARWESQCGTGLEHLVLKLRPEGATAESVVIGTADDPVAVRYRMVIDAGWRVQELRAEAVGTNRRLHLLSDGAGHWRDGDDRPLPHLDGAIDIDLSISPFTNTLPIRRLAAAADGPDPALGIDIVTAYVSVPDLDVMADPQRYTRIDAGGVWLYQSRDSDFRREIKVDGHGLVVDYPGLFRRVL</sequence>
<dbReference type="RefSeq" id="WP_188574018.1">
    <property type="nucleotide sequence ID" value="NZ_BMDZ01000001.1"/>
</dbReference>
<dbReference type="EMBL" id="BMDZ01000001">
    <property type="protein sequence ID" value="GGB23784.1"/>
    <property type="molecule type" value="Genomic_DNA"/>
</dbReference>
<dbReference type="InterPro" id="IPR009467">
    <property type="entry name" value="Glycolipid-bd_prot_put"/>
</dbReference>
<dbReference type="SUPFAM" id="SSF159275">
    <property type="entry name" value="PA1994-like"/>
    <property type="match status" value="1"/>
</dbReference>
<evidence type="ECO:0000313" key="1">
    <source>
        <dbReference type="EMBL" id="GGB23784.1"/>
    </source>
</evidence>
<protein>
    <recommendedName>
        <fullName evidence="3">Transcriptional regulator</fullName>
    </recommendedName>
</protein>
<reference evidence="2" key="1">
    <citation type="journal article" date="2019" name="Int. J. Syst. Evol. Microbiol.">
        <title>The Global Catalogue of Microorganisms (GCM) 10K type strain sequencing project: providing services to taxonomists for standard genome sequencing and annotation.</title>
        <authorList>
            <consortium name="The Broad Institute Genomics Platform"/>
            <consortium name="The Broad Institute Genome Sequencing Center for Infectious Disease"/>
            <person name="Wu L."/>
            <person name="Ma J."/>
        </authorList>
    </citation>
    <scope>NUCLEOTIDE SEQUENCE [LARGE SCALE GENOMIC DNA]</scope>
    <source>
        <strain evidence="2">CGMCC 1.10188</strain>
    </source>
</reference>
<keyword evidence="2" id="KW-1185">Reference proteome</keyword>
<proteinExistence type="predicted"/>
<dbReference type="Pfam" id="PF06475">
    <property type="entry name" value="Glycolipid_bind"/>
    <property type="match status" value="1"/>
</dbReference>
<accession>A0ABQ1I8F2</accession>
<organism evidence="1 2">
    <name type="scientific">Tistrella bauzanensis</name>
    <dbReference type="NCBI Taxonomy" id="657419"/>
    <lineage>
        <taxon>Bacteria</taxon>
        <taxon>Pseudomonadati</taxon>
        <taxon>Pseudomonadota</taxon>
        <taxon>Alphaproteobacteria</taxon>
        <taxon>Geminicoccales</taxon>
        <taxon>Geminicoccaceae</taxon>
        <taxon>Tistrella</taxon>
    </lineage>
</organism>
<gene>
    <name evidence="1" type="ORF">GCM10011505_01280</name>
</gene>
<name>A0ABQ1I8F2_9PROT</name>
<comment type="caution">
    <text evidence="1">The sequence shown here is derived from an EMBL/GenBank/DDBJ whole genome shotgun (WGS) entry which is preliminary data.</text>
</comment>
<dbReference type="Proteomes" id="UP000603352">
    <property type="component" value="Unassembled WGS sequence"/>
</dbReference>
<evidence type="ECO:0000313" key="2">
    <source>
        <dbReference type="Proteomes" id="UP000603352"/>
    </source>
</evidence>
<evidence type="ECO:0008006" key="3">
    <source>
        <dbReference type="Google" id="ProtNLM"/>
    </source>
</evidence>